<dbReference type="EMBL" id="VIGB01000003">
    <property type="protein sequence ID" value="TQF02324.1"/>
    <property type="molecule type" value="Genomic_DNA"/>
</dbReference>
<name>A0A540W1X0_9ACTN</name>
<protein>
    <submittedName>
        <fullName evidence="1">Uncharacterized protein</fullName>
    </submittedName>
</protein>
<keyword evidence="2" id="KW-1185">Reference proteome</keyword>
<dbReference type="Proteomes" id="UP000319103">
    <property type="component" value="Unassembled WGS sequence"/>
</dbReference>
<organism evidence="1 2">
    <name type="scientific">Kitasatospora acidiphila</name>
    <dbReference type="NCBI Taxonomy" id="2567942"/>
    <lineage>
        <taxon>Bacteria</taxon>
        <taxon>Bacillati</taxon>
        <taxon>Actinomycetota</taxon>
        <taxon>Actinomycetes</taxon>
        <taxon>Kitasatosporales</taxon>
        <taxon>Streptomycetaceae</taxon>
        <taxon>Kitasatospora</taxon>
    </lineage>
</organism>
<reference evidence="1 2" key="1">
    <citation type="submission" date="2019-06" db="EMBL/GenBank/DDBJ databases">
        <title>Description of Kitasatospora acidophila sp. nov. isolated from pine grove soil, and reclassification of Streptomyces novaecaesareae to Kitasatospora novaeceasareae comb. nov.</title>
        <authorList>
            <person name="Kim M.J."/>
        </authorList>
    </citation>
    <scope>NUCLEOTIDE SEQUENCE [LARGE SCALE GENOMIC DNA]</scope>
    <source>
        <strain evidence="1 2">MMS16-CNU292</strain>
    </source>
</reference>
<evidence type="ECO:0000313" key="1">
    <source>
        <dbReference type="EMBL" id="TQF02324.1"/>
    </source>
</evidence>
<sequence length="99" mass="10376">MDIEAGVIEAVTAAARAAGNWERLKALLDAEADPADEQQVGVLIATLLQRGAQDPALAEELNRWAQEVKQGMVVNVVGGNATFNGPVIQLPSIDGSINI</sequence>
<accession>A0A540W1X0</accession>
<comment type="caution">
    <text evidence="1">The sequence shown here is derived from an EMBL/GenBank/DDBJ whole genome shotgun (WGS) entry which is preliminary data.</text>
</comment>
<evidence type="ECO:0000313" key="2">
    <source>
        <dbReference type="Proteomes" id="UP000319103"/>
    </source>
</evidence>
<dbReference type="AlphaFoldDB" id="A0A540W1X0"/>
<dbReference type="RefSeq" id="WP_141633021.1">
    <property type="nucleotide sequence ID" value="NZ_VIGB01000003.1"/>
</dbReference>
<proteinExistence type="predicted"/>
<gene>
    <name evidence="1" type="ORF">E6W39_08605</name>
</gene>